<dbReference type="PANTHER" id="PTHR28206:SF1">
    <property type="entry name" value="NUCLEOPORIN POM152"/>
    <property type="match status" value="1"/>
</dbReference>
<sequence length="1335" mass="148430">MKWPKGIPEGLGRSSENVFGHFISHHHRPASSKEEDERRIILPQDIPRQPRHSPPPRNAMNGTPRVRSGGFPQTPGTVAPRARRDDPPTPTSIPRQQRGPKPSLPPAPENKSAAVTGDRPPLIPLTVIDAPSQRFYAVAIYIALFAYRFWDWIGVVEEDTGSFALFMKWFAIDFVFLFVALPAFRIPWLDLSQAVVITLFGLQMALNWILMFNVQVAWTAWLLGIVKIFYDKGELSISEHNVKVSTILHNSSLIMGKQIINILPEGSALLNPEKTPFCIGQGGKNVVFVPLYFNATIPAEVELIRIDLDTNNEEVIKLSKSQIREIDRQAKKITEDGVATSYKYEVPVKKAGAYRLSKVLDEYKLEVQRATEPTYVVPCPKAQVRRAESSNRCINDLSDLSLDVHGTPPLKIVYSRTINGKDHSFHFQSLQPDGFSSPLLGAAKTSSLILQEGEDVSWARAQSVAVALNESMSQAGDWQYSIDEVQDVFGNVIKYASAGEEGESKPKPKHLIQNFLVRERPQATLHGCDLRNPLKVAKGQSTQLPVSFSLPGHSSDRASYKLTWHFSPIDTLSKSGDHGDVVETGTFTAKTAKDQPTISAPGLYTIKSISCDSCEGEIEEPSSCLLLNPLEPKLALQAEEIPDKCAGSSIGLQVNLDLVGTPPFKVVYDVISDVERTRRESVIVRGLRQQIPLLPRQAGHYQYRFRQLEDAIYKTVPLPLTDDYYLEQNVKPPASASFRDQPAAISACLDEPIKVDVALRGDGPFTLEWELVHDGKKKSEKVTDITSDSYTIETAPLSHGGDYTLALTSIQDKTGCRIFLKEETKISVRRQRPRAAFGVIENKKTTTVVEEAKVNIPLKLSGEAPWRVTYRNIDGIRGEQTTIARSNNDFLEVGERGTFEIVDVSDNKCHGQIDPKSSTFEVNWFPRPELALVPADSISQKGDGFVKQNVCEGDIDGFEVALKGSPPYRVAYEIKHKPRSGSGSVARKEFDAAMPKASIPLDTAKAGLYTYKFSALADNLYNNDKLKFQPLTVEQMVNAKPTASFVKPGQIFKLCMSEQDYEEKIPITLQGVAPFYVEIEIRHHTGSIPETFRIPNIPSNSYGIQIPRQYLKLGAQTIRIRKVRDARGCQQKIEVGGPSVQVQLYDAPAIYPLETRTDYCVGERIAYTLSGTPPFDVQYSFGGSQMKAKSQTTNFRRIAEAPGDFTITSISDKASECRAAINLSKTIHPMPSVRISRGKIVRVDIHEGSEVEILFEFWGTAPFEFTYTRSTNAKKGQKSHVLETRHDVSYENTKTITASLEGTYEVVAIKDKFCAFSTLNTEGKNKGSGQKMLTY</sequence>
<dbReference type="Pfam" id="PF24097">
    <property type="entry name" value="TMD_POM152"/>
    <property type="match status" value="1"/>
</dbReference>
<feature type="transmembrane region" description="Helical" evidence="2">
    <location>
        <begin position="165"/>
        <end position="184"/>
    </location>
</feature>
<feature type="domain" description="Nucleoporin POM152 immunoglobulin-like" evidence="3">
    <location>
        <begin position="949"/>
        <end position="1040"/>
    </location>
</feature>
<evidence type="ECO:0000313" key="8">
    <source>
        <dbReference type="EMBL" id="KAK9772715.1"/>
    </source>
</evidence>
<dbReference type="InterPro" id="IPR056543">
    <property type="entry name" value="Ig-like_POM152_9th"/>
</dbReference>
<dbReference type="InterPro" id="IPR056544">
    <property type="entry name" value="Ig_POM152"/>
</dbReference>
<evidence type="ECO:0000259" key="3">
    <source>
        <dbReference type="Pfam" id="PF23664"/>
    </source>
</evidence>
<dbReference type="PANTHER" id="PTHR28206">
    <property type="entry name" value="NUCLEOPORIN POM152"/>
    <property type="match status" value="1"/>
</dbReference>
<dbReference type="Pfam" id="PF24527">
    <property type="entry name" value="Ig-like_Pom152_9"/>
    <property type="match status" value="1"/>
</dbReference>
<comment type="caution">
    <text evidence="8">The sequence shown here is derived from an EMBL/GenBank/DDBJ whole genome shotgun (WGS) entry which is preliminary data.</text>
</comment>
<evidence type="ECO:0000259" key="7">
    <source>
        <dbReference type="Pfam" id="PF24527"/>
    </source>
</evidence>
<dbReference type="InterPro" id="IPR056540">
    <property type="entry name" value="TMD_POM152"/>
</dbReference>
<feature type="domain" description="Nucleoporin POM152 Ig-like" evidence="5">
    <location>
        <begin position="520"/>
        <end position="624"/>
    </location>
</feature>
<keyword evidence="9" id="KW-1185">Reference proteome</keyword>
<reference evidence="8 9" key="1">
    <citation type="submission" date="2024-02" db="EMBL/GenBank/DDBJ databases">
        <title>First draft genome assembly of two strains of Seiridium cardinale.</title>
        <authorList>
            <person name="Emiliani G."/>
            <person name="Scali E."/>
        </authorList>
    </citation>
    <scope>NUCLEOTIDE SEQUENCE [LARGE SCALE GENOMIC DNA]</scope>
    <source>
        <strain evidence="8 9">BM-138-000479</strain>
    </source>
</reference>
<feature type="transmembrane region" description="Helical" evidence="2">
    <location>
        <begin position="135"/>
        <end position="153"/>
    </location>
</feature>
<dbReference type="Pfam" id="PF23664">
    <property type="entry name" value="Ig_Pom152"/>
    <property type="match status" value="2"/>
</dbReference>
<feature type="region of interest" description="Disordered" evidence="1">
    <location>
        <begin position="1"/>
        <end position="117"/>
    </location>
</feature>
<evidence type="ECO:0000256" key="2">
    <source>
        <dbReference type="SAM" id="Phobius"/>
    </source>
</evidence>
<feature type="domain" description="Nucleoporin POM152 ninth Ig-like" evidence="7">
    <location>
        <begin position="1148"/>
        <end position="1225"/>
    </location>
</feature>
<dbReference type="Pfam" id="PF24519">
    <property type="entry name" value="Ig-like_Pom152_1"/>
    <property type="match status" value="1"/>
</dbReference>
<feature type="domain" description="Nucleoporin POM152 first Ig-like" evidence="6">
    <location>
        <begin position="267"/>
        <end position="376"/>
    </location>
</feature>
<protein>
    <recommendedName>
        <fullName evidence="10">Nucleoporin Pom152</fullName>
    </recommendedName>
</protein>
<keyword evidence="2" id="KW-0472">Membrane</keyword>
<name>A0ABR2XGC0_9PEZI</name>
<dbReference type="InterPro" id="IPR056542">
    <property type="entry name" value="Ig-like_POM152_1st"/>
</dbReference>
<feature type="domain" description="Nucleoporin POM152 N-terminal transmembrane" evidence="4">
    <location>
        <begin position="129"/>
        <end position="214"/>
    </location>
</feature>
<evidence type="ECO:0000259" key="4">
    <source>
        <dbReference type="Pfam" id="PF24097"/>
    </source>
</evidence>
<evidence type="ECO:0000259" key="6">
    <source>
        <dbReference type="Pfam" id="PF24519"/>
    </source>
</evidence>
<feature type="transmembrane region" description="Helical" evidence="2">
    <location>
        <begin position="205"/>
        <end position="230"/>
    </location>
</feature>
<accession>A0ABR2XGC0</accession>
<feature type="domain" description="Nucleoporin POM152 Ig-like" evidence="5">
    <location>
        <begin position="832"/>
        <end position="919"/>
    </location>
</feature>
<evidence type="ECO:0000256" key="1">
    <source>
        <dbReference type="SAM" id="MobiDB-lite"/>
    </source>
</evidence>
<proteinExistence type="predicted"/>
<keyword evidence="2" id="KW-1133">Transmembrane helix</keyword>
<feature type="domain" description="Nucleoporin POM152 Ig-like" evidence="5">
    <location>
        <begin position="1241"/>
        <end position="1318"/>
    </location>
</feature>
<dbReference type="Proteomes" id="UP001465668">
    <property type="component" value="Unassembled WGS sequence"/>
</dbReference>
<evidence type="ECO:0000259" key="5">
    <source>
        <dbReference type="Pfam" id="PF24312"/>
    </source>
</evidence>
<evidence type="ECO:0000313" key="9">
    <source>
        <dbReference type="Proteomes" id="UP001465668"/>
    </source>
</evidence>
<organism evidence="8 9">
    <name type="scientific">Seiridium cardinale</name>
    <dbReference type="NCBI Taxonomy" id="138064"/>
    <lineage>
        <taxon>Eukaryota</taxon>
        <taxon>Fungi</taxon>
        <taxon>Dikarya</taxon>
        <taxon>Ascomycota</taxon>
        <taxon>Pezizomycotina</taxon>
        <taxon>Sordariomycetes</taxon>
        <taxon>Xylariomycetidae</taxon>
        <taxon>Amphisphaeriales</taxon>
        <taxon>Sporocadaceae</taxon>
        <taxon>Seiridium</taxon>
    </lineage>
</organism>
<keyword evidence="2" id="KW-0812">Transmembrane</keyword>
<feature type="domain" description="Nucleoporin POM152 immunoglobulin-like" evidence="3">
    <location>
        <begin position="628"/>
        <end position="732"/>
    </location>
</feature>
<dbReference type="InterPro" id="IPR056541">
    <property type="entry name" value="Ig-like_POM152"/>
</dbReference>
<dbReference type="Pfam" id="PF24312">
    <property type="entry name" value="Ig-like_POM152"/>
    <property type="match status" value="3"/>
</dbReference>
<dbReference type="EMBL" id="JARVKM010000058">
    <property type="protein sequence ID" value="KAK9772715.1"/>
    <property type="molecule type" value="Genomic_DNA"/>
</dbReference>
<evidence type="ECO:0008006" key="10">
    <source>
        <dbReference type="Google" id="ProtNLM"/>
    </source>
</evidence>
<feature type="compositionally biased region" description="Basic and acidic residues" evidence="1">
    <location>
        <begin position="31"/>
        <end position="40"/>
    </location>
</feature>
<gene>
    <name evidence="8" type="ORF">SCAR479_10585</name>
</gene>
<dbReference type="InterPro" id="IPR037701">
    <property type="entry name" value="Pom152"/>
</dbReference>